<dbReference type="GO" id="GO:0016757">
    <property type="term" value="F:glycosyltransferase activity"/>
    <property type="evidence" value="ECO:0007669"/>
    <property type="project" value="UniProtKB-KW"/>
</dbReference>
<comment type="caution">
    <text evidence="3">The sequence shown here is derived from an EMBL/GenBank/DDBJ whole genome shotgun (WGS) entry which is preliminary data.</text>
</comment>
<feature type="domain" description="Glycosyl transferase family 1" evidence="1">
    <location>
        <begin position="190"/>
        <end position="348"/>
    </location>
</feature>
<keyword evidence="3" id="KW-0808">Transferase</keyword>
<dbReference type="Gene3D" id="3.40.50.2000">
    <property type="entry name" value="Glycogen Phosphorylase B"/>
    <property type="match status" value="2"/>
</dbReference>
<name>A0ABV4WVU1_9CYAN</name>
<dbReference type="PANTHER" id="PTHR12526:SF630">
    <property type="entry name" value="GLYCOSYLTRANSFERASE"/>
    <property type="match status" value="1"/>
</dbReference>
<sequence>MTNPNLSLSFFLPNLDGGGAERAMLHLATGTAKRGIKTDLILAQAEGEYLEKIPPEVRLINLNSRSPVIFWKTLNLRRYLQLEQPTFLLSALDILSAATWAKRLSDTPTKIIMCVQTNLSQQFRNDSGIMSKIRPYLVKQWYPLADGIIAASQGVAEDVSQISGVPVNNIDVIYNPVVMPELFEKAKEPIDRPWFTSGEPPVILGVGRLVPQKDFPTLIKAFAIVKQQISAKLMILGEGEKRLQLEALVRELGLENDVDMPGFKDNPYTYMAKAKLFVLSSAWEGFGNVVAEAMAVGTPVVSTDCPSGPAEILENGKYGKLVSVGDVNALANAILEALKNPTNSQLLQERALDFTVDNVVDQYLKVLGVESQKNYQLSANLL</sequence>
<dbReference type="EC" id="2.4.-.-" evidence="3"/>
<dbReference type="CDD" id="cd03811">
    <property type="entry name" value="GT4_GT28_WabH-like"/>
    <property type="match status" value="1"/>
</dbReference>
<dbReference type="InterPro" id="IPR001296">
    <property type="entry name" value="Glyco_trans_1"/>
</dbReference>
<dbReference type="RefSeq" id="WP_413281513.1">
    <property type="nucleotide sequence ID" value="NZ_JBHFNT010000300.1"/>
</dbReference>
<evidence type="ECO:0000313" key="4">
    <source>
        <dbReference type="Proteomes" id="UP001576780"/>
    </source>
</evidence>
<accession>A0ABV4WVU1</accession>
<evidence type="ECO:0000259" key="2">
    <source>
        <dbReference type="Pfam" id="PF13439"/>
    </source>
</evidence>
<evidence type="ECO:0000313" key="3">
    <source>
        <dbReference type="EMBL" id="MFB2839232.1"/>
    </source>
</evidence>
<keyword evidence="3" id="KW-0328">Glycosyltransferase</keyword>
<feature type="domain" description="Glycosyltransferase subfamily 4-like N-terminal" evidence="2">
    <location>
        <begin position="18"/>
        <end position="177"/>
    </location>
</feature>
<dbReference type="Pfam" id="PF13439">
    <property type="entry name" value="Glyco_transf_4"/>
    <property type="match status" value="1"/>
</dbReference>
<evidence type="ECO:0000259" key="1">
    <source>
        <dbReference type="Pfam" id="PF00534"/>
    </source>
</evidence>
<proteinExistence type="predicted"/>
<protein>
    <submittedName>
        <fullName evidence="3">Glycosyltransferase</fullName>
        <ecNumber evidence="3">2.4.-.-</ecNumber>
    </submittedName>
</protein>
<dbReference type="PANTHER" id="PTHR12526">
    <property type="entry name" value="GLYCOSYLTRANSFERASE"/>
    <property type="match status" value="1"/>
</dbReference>
<dbReference type="Proteomes" id="UP001576780">
    <property type="component" value="Unassembled WGS sequence"/>
</dbReference>
<dbReference type="EMBL" id="JBHFNT010000300">
    <property type="protein sequence ID" value="MFB2839232.1"/>
    <property type="molecule type" value="Genomic_DNA"/>
</dbReference>
<dbReference type="InterPro" id="IPR028098">
    <property type="entry name" value="Glyco_trans_4-like_N"/>
</dbReference>
<keyword evidence="4" id="KW-1185">Reference proteome</keyword>
<dbReference type="Pfam" id="PF00534">
    <property type="entry name" value="Glycos_transf_1"/>
    <property type="match status" value="1"/>
</dbReference>
<dbReference type="SUPFAM" id="SSF53756">
    <property type="entry name" value="UDP-Glycosyltransferase/glycogen phosphorylase"/>
    <property type="match status" value="1"/>
</dbReference>
<gene>
    <name evidence="3" type="ORF">ACE1CA_32480</name>
</gene>
<reference evidence="3 4" key="1">
    <citation type="submission" date="2024-09" db="EMBL/GenBank/DDBJ databases">
        <title>Floridaenema gen nov. (Aerosakkonemataceae, Aerosakkonematales ord. nov., Cyanobacteria) from benthic tropical and subtropical fresh waters, with the description of four new species.</title>
        <authorList>
            <person name="Moretto J.A."/>
            <person name="Berthold D.E."/>
            <person name="Lefler F.W."/>
            <person name="Huang I.-S."/>
            <person name="Laughinghouse H. IV."/>
        </authorList>
    </citation>
    <scope>NUCLEOTIDE SEQUENCE [LARGE SCALE GENOMIC DNA]</scope>
    <source>
        <strain evidence="3 4">BLCC-F167</strain>
    </source>
</reference>
<organism evidence="3 4">
    <name type="scientific">Floridaenema evergladense BLCC-F167</name>
    <dbReference type="NCBI Taxonomy" id="3153639"/>
    <lineage>
        <taxon>Bacteria</taxon>
        <taxon>Bacillati</taxon>
        <taxon>Cyanobacteriota</taxon>
        <taxon>Cyanophyceae</taxon>
        <taxon>Oscillatoriophycideae</taxon>
        <taxon>Aerosakkonematales</taxon>
        <taxon>Aerosakkonemataceae</taxon>
        <taxon>Floridanema</taxon>
        <taxon>Floridanema evergladense</taxon>
    </lineage>
</organism>